<evidence type="ECO:0000313" key="3">
    <source>
        <dbReference type="EMBL" id="MFC0541906.1"/>
    </source>
</evidence>
<accession>A0ABV6MPV0</accession>
<evidence type="ECO:0000256" key="1">
    <source>
        <dbReference type="SAM" id="Coils"/>
    </source>
</evidence>
<evidence type="ECO:0000313" key="4">
    <source>
        <dbReference type="Proteomes" id="UP001589810"/>
    </source>
</evidence>
<proteinExistence type="predicted"/>
<dbReference type="RefSeq" id="WP_273942059.1">
    <property type="nucleotide sequence ID" value="NZ_CP097263.1"/>
</dbReference>
<feature type="region of interest" description="Disordered" evidence="2">
    <location>
        <begin position="237"/>
        <end position="273"/>
    </location>
</feature>
<dbReference type="EMBL" id="JBHLUD010000002">
    <property type="protein sequence ID" value="MFC0541906.1"/>
    <property type="molecule type" value="Genomic_DNA"/>
</dbReference>
<keyword evidence="1" id="KW-0175">Coiled coil</keyword>
<name>A0ABV6MPV0_9PSEU</name>
<dbReference type="SUPFAM" id="SSF52540">
    <property type="entry name" value="P-loop containing nucleoside triphosphate hydrolases"/>
    <property type="match status" value="1"/>
</dbReference>
<dbReference type="Gene3D" id="3.40.50.300">
    <property type="entry name" value="P-loop containing nucleotide triphosphate hydrolases"/>
    <property type="match status" value="1"/>
</dbReference>
<evidence type="ECO:0000256" key="2">
    <source>
        <dbReference type="SAM" id="MobiDB-lite"/>
    </source>
</evidence>
<sequence length="1020" mass="112495">MTEMQFLRRTASRGVVGSRQLVAVQTFDVARLTNHVIPIVPGTFVAVSGQGPQGDSNGSGKTSFLAAVSILLADPQWRLDTQGGKSAAGVLFRPESAGVDPAQQIRPATYGYIAGMFADQDSPADSALTVWVRLSTTAPYVQARSADGVHLADAADDGDRYLQADQLWHEMRGNSTFSAKKMSEALYGDAPRCLTYLDTPLRPAVPSLLSQQMTEMAPREIGESLIALSGSKIHLDEERDQRGRMLEKQRERDDAVENGEEQHSREEAELKGVGDREAARYELDQAGRLWQQYLAAQYTSALAQDRALDQQLRELTELHEEAAAETRVVVAELTELRGRRDLATAEDDARRELQLAQIEKNRLEQKRNEYTGQRTALDAEHDRLSPKLDGWDGRSPEETQHALRVAVGRRGELDVLRRQAEAAVEEAGEALRRAEDGRSGDAGLVIDALNAADVGGTALFDVIELADDLRSTWELRLWPWRDAVVVDHHDLPDALAAIADLAGAQLISTDPGPVAELDGIRCRLPVNGFLAELGSRLVDGADPVHVHDEALGLRIRGGFAEPVTGREALLDRKRRELQQARDHLADMVRLVSQAGAAVELAESHHDAAVAKARIVVVRSLIEKVGAEINDLDLLLRPVLADVRRCQQAWEEAFKLLAGRESQLALLDERRKSKEATEQRRLDQLKHQRRQRDELQVERWRQLWGAGEQEAVDLLADREPGTPASIRVLAIEHLSHAVTRYGIDERDLTALSGDLREAVVQRRALASDNSGRPPTVGLDAIVLPLRTRLDGLASTDRVTRSKIEADRTSRAEVHQALETELEAWKVRVTTLQDMIEQRIESILKRVSAAFYRLDEDRGGCGAEIAFVSRRPNGAGEWVWEVVPRWKRSRSGSFVPYREVANGAQVKVYAVQLVLAALLSDADTHGRVLVLDELGNSLGEVNRKDVLGALKRVAEQQQVTILGTCQDSVLADAADVCGELMWFSHTSTANAYNHPTRVWGFDSNAARVDLTADQLLGGRGDA</sequence>
<gene>
    <name evidence="3" type="ORF">ACFFH7_10470</name>
</gene>
<keyword evidence="4" id="KW-1185">Reference proteome</keyword>
<comment type="caution">
    <text evidence="3">The sequence shown here is derived from an EMBL/GenBank/DDBJ whole genome shotgun (WGS) entry which is preliminary data.</text>
</comment>
<feature type="coiled-coil region" evidence="1">
    <location>
        <begin position="305"/>
        <end position="380"/>
    </location>
</feature>
<organism evidence="3 4">
    <name type="scientific">Kutzneria chonburiensis</name>
    <dbReference type="NCBI Taxonomy" id="1483604"/>
    <lineage>
        <taxon>Bacteria</taxon>
        <taxon>Bacillati</taxon>
        <taxon>Actinomycetota</taxon>
        <taxon>Actinomycetes</taxon>
        <taxon>Pseudonocardiales</taxon>
        <taxon>Pseudonocardiaceae</taxon>
        <taxon>Kutzneria</taxon>
    </lineage>
</organism>
<protein>
    <submittedName>
        <fullName evidence="3">Uncharacterized protein</fullName>
    </submittedName>
</protein>
<dbReference type="InterPro" id="IPR027417">
    <property type="entry name" value="P-loop_NTPase"/>
</dbReference>
<dbReference type="Proteomes" id="UP001589810">
    <property type="component" value="Unassembled WGS sequence"/>
</dbReference>
<reference evidence="3 4" key="1">
    <citation type="submission" date="2024-09" db="EMBL/GenBank/DDBJ databases">
        <authorList>
            <person name="Sun Q."/>
            <person name="Mori K."/>
        </authorList>
    </citation>
    <scope>NUCLEOTIDE SEQUENCE [LARGE SCALE GENOMIC DNA]</scope>
    <source>
        <strain evidence="3 4">TBRC 1432</strain>
    </source>
</reference>